<keyword evidence="3" id="KW-1185">Reference proteome</keyword>
<evidence type="ECO:0000313" key="3">
    <source>
        <dbReference type="Proteomes" id="UP001523392"/>
    </source>
</evidence>
<feature type="domain" description="CheW-like" evidence="1">
    <location>
        <begin position="6"/>
        <end position="144"/>
    </location>
</feature>
<dbReference type="InterPro" id="IPR002545">
    <property type="entry name" value="CheW-lke_dom"/>
</dbReference>
<name>A0ABT1DBQ1_9PROT</name>
<evidence type="ECO:0000259" key="1">
    <source>
        <dbReference type="PROSITE" id="PS50851"/>
    </source>
</evidence>
<dbReference type="PANTHER" id="PTHR22617">
    <property type="entry name" value="CHEMOTAXIS SENSOR HISTIDINE KINASE-RELATED"/>
    <property type="match status" value="1"/>
</dbReference>
<dbReference type="PROSITE" id="PS50851">
    <property type="entry name" value="CHEW"/>
    <property type="match status" value="3"/>
</dbReference>
<dbReference type="InterPro" id="IPR036061">
    <property type="entry name" value="CheW-like_dom_sf"/>
</dbReference>
<organism evidence="2 3">
    <name type="scientific">Siccirubricoccus soli</name>
    <dbReference type="NCBI Taxonomy" id="2899147"/>
    <lineage>
        <taxon>Bacteria</taxon>
        <taxon>Pseudomonadati</taxon>
        <taxon>Pseudomonadota</taxon>
        <taxon>Alphaproteobacteria</taxon>
        <taxon>Acetobacterales</taxon>
        <taxon>Roseomonadaceae</taxon>
        <taxon>Siccirubricoccus</taxon>
    </lineage>
</organism>
<proteinExistence type="predicted"/>
<dbReference type="PANTHER" id="PTHR22617:SF23">
    <property type="entry name" value="CHEMOTAXIS PROTEIN CHEW"/>
    <property type="match status" value="1"/>
</dbReference>
<gene>
    <name evidence="2" type="ORF">JYK14_23050</name>
</gene>
<comment type="caution">
    <text evidence="2">The sequence shown here is derived from an EMBL/GenBank/DDBJ whole genome shotgun (WGS) entry which is preliminary data.</text>
</comment>
<accession>A0ABT1DBQ1</accession>
<sequence>MSAAGGGAALTVLLGGEALSLPAGAVREVLRPRPLTRLPHAPPSLLGLANHRGMVLPVVSLARLLRRQEQAATPATRLLVLEGEAPVGLLVDAVLAFGAGGTPLTGLGERLAGEFAGLAGRGLRRAGRLAAGREAAAAPAVAELALVTCQVGGQDFAFAAADVVAVARLPEAATPVPHADPVMLGVAAFRGGLLPLVSAHALLGLPGSAPASGRGRILVLPLGQALVGLVVDRTGAMLRLPRAALDPVPSVLSRGTGEARIEGICRVEGGRRLVSLLSPARLFDVATASRLLAGAAEASQEGAMAADGEGYAAQERFVVFRLGEEEYGLPIAAVEEVARHPGQLTRVPHAPAYLEGVMNLRGSVIPVIDQRRRFAAGTAAAAGRVIVVTVEGLRAGFAVDAVTEVLTVPVTALVPAPPLAAGEGQREDPREDPGEGQIFDRVAIPGQEGRMVLLIEPKRLLDAAERDLVAGLAARATAIPPAA</sequence>
<dbReference type="InterPro" id="IPR039315">
    <property type="entry name" value="CheW"/>
</dbReference>
<feature type="domain" description="CheW-like" evidence="1">
    <location>
        <begin position="314"/>
        <end position="466"/>
    </location>
</feature>
<dbReference type="Gene3D" id="2.40.50.180">
    <property type="entry name" value="CheA-289, Domain 4"/>
    <property type="match status" value="3"/>
</dbReference>
<protein>
    <submittedName>
        <fullName evidence="2">Chemotaxis protein CheW</fullName>
    </submittedName>
</protein>
<feature type="domain" description="CheW-like" evidence="1">
    <location>
        <begin position="143"/>
        <end position="288"/>
    </location>
</feature>
<dbReference type="Pfam" id="PF01584">
    <property type="entry name" value="CheW"/>
    <property type="match status" value="3"/>
</dbReference>
<reference evidence="2 3" key="1">
    <citation type="submission" date="2021-12" db="EMBL/GenBank/DDBJ databases">
        <title>Siccirubricoccus leaddurans sp. nov., a high concentration Zn2+ tolerance bacterium.</title>
        <authorList>
            <person name="Cao Y."/>
        </authorList>
    </citation>
    <scope>NUCLEOTIDE SEQUENCE [LARGE SCALE GENOMIC DNA]</scope>
    <source>
        <strain evidence="2 3">KC 17139</strain>
    </source>
</reference>
<dbReference type="Gene3D" id="2.30.30.40">
    <property type="entry name" value="SH3 Domains"/>
    <property type="match status" value="2"/>
</dbReference>
<evidence type="ECO:0000313" key="2">
    <source>
        <dbReference type="EMBL" id="MCO6419012.1"/>
    </source>
</evidence>
<dbReference type="Proteomes" id="UP001523392">
    <property type="component" value="Unassembled WGS sequence"/>
</dbReference>
<dbReference type="SMART" id="SM00260">
    <property type="entry name" value="CheW"/>
    <property type="match status" value="3"/>
</dbReference>
<dbReference type="EMBL" id="JAFIRR010000164">
    <property type="protein sequence ID" value="MCO6419012.1"/>
    <property type="molecule type" value="Genomic_DNA"/>
</dbReference>
<dbReference type="SUPFAM" id="SSF50341">
    <property type="entry name" value="CheW-like"/>
    <property type="match status" value="3"/>
</dbReference>
<dbReference type="RefSeq" id="WP_252955637.1">
    <property type="nucleotide sequence ID" value="NZ_JAFIRR010000164.1"/>
</dbReference>